<proteinExistence type="inferred from homology"/>
<feature type="region of interest" description="Disordered" evidence="16">
    <location>
        <begin position="872"/>
        <end position="891"/>
    </location>
</feature>
<feature type="domain" description="WW" evidence="18">
    <location>
        <begin position="56"/>
        <end position="89"/>
    </location>
</feature>
<dbReference type="InterPro" id="IPR000008">
    <property type="entry name" value="C2_dom"/>
</dbReference>
<dbReference type="PROSITE" id="PS50020">
    <property type="entry name" value="WW_DOMAIN_2"/>
    <property type="match status" value="2"/>
</dbReference>
<feature type="coiled-coil region" evidence="15">
    <location>
        <begin position="294"/>
        <end position="321"/>
    </location>
</feature>
<evidence type="ECO:0000313" key="19">
    <source>
        <dbReference type="EMBL" id="JAI61180.1"/>
    </source>
</evidence>
<dbReference type="SMART" id="SM00239">
    <property type="entry name" value="C2"/>
    <property type="match status" value="1"/>
</dbReference>
<evidence type="ECO:0000256" key="4">
    <source>
        <dbReference type="ARBA" id="ARBA00013712"/>
    </source>
</evidence>
<name>A0A0P4WAD7_SCYOL</name>
<dbReference type="Pfam" id="PF00168">
    <property type="entry name" value="C2"/>
    <property type="match status" value="1"/>
</dbReference>
<keyword evidence="11" id="KW-0472">Membrane</keyword>
<evidence type="ECO:0000256" key="13">
    <source>
        <dbReference type="ARBA" id="ARBA00024960"/>
    </source>
</evidence>
<dbReference type="SMART" id="SM00456">
    <property type="entry name" value="WW"/>
    <property type="match status" value="2"/>
</dbReference>
<evidence type="ECO:0000256" key="7">
    <source>
        <dbReference type="ARBA" id="ARBA00022553"/>
    </source>
</evidence>
<dbReference type="SUPFAM" id="SSF51045">
    <property type="entry name" value="WW domain"/>
    <property type="match status" value="2"/>
</dbReference>
<evidence type="ECO:0000256" key="12">
    <source>
        <dbReference type="ARBA" id="ARBA00023163"/>
    </source>
</evidence>
<evidence type="ECO:0000259" key="18">
    <source>
        <dbReference type="PROSITE" id="PS50020"/>
    </source>
</evidence>
<evidence type="ECO:0000256" key="5">
    <source>
        <dbReference type="ARBA" id="ARBA00022475"/>
    </source>
</evidence>
<accession>A0A0P4WAD7</accession>
<protein>
    <recommendedName>
        <fullName evidence="4">Protein kibra</fullName>
    </recommendedName>
</protein>
<keyword evidence="5" id="KW-1003">Cell membrane</keyword>
<feature type="compositionally biased region" description="Low complexity" evidence="16">
    <location>
        <begin position="836"/>
        <end position="846"/>
    </location>
</feature>
<dbReference type="GO" id="GO:0006355">
    <property type="term" value="P:regulation of DNA-templated transcription"/>
    <property type="evidence" value="ECO:0007669"/>
    <property type="project" value="TreeGrafter"/>
</dbReference>
<feature type="compositionally biased region" description="Low complexity" evidence="16">
    <location>
        <begin position="815"/>
        <end position="827"/>
    </location>
</feature>
<dbReference type="GO" id="GO:0019900">
    <property type="term" value="F:kinase binding"/>
    <property type="evidence" value="ECO:0007669"/>
    <property type="project" value="TreeGrafter"/>
</dbReference>
<dbReference type="GO" id="GO:0035330">
    <property type="term" value="P:regulation of hippo signaling"/>
    <property type="evidence" value="ECO:0007669"/>
    <property type="project" value="TreeGrafter"/>
</dbReference>
<feature type="domain" description="C2" evidence="17">
    <location>
        <begin position="671"/>
        <end position="795"/>
    </location>
</feature>
<keyword evidence="8" id="KW-0677">Repeat</keyword>
<feature type="compositionally biased region" description="Low complexity" evidence="16">
    <location>
        <begin position="1225"/>
        <end position="1251"/>
    </location>
</feature>
<comment type="similarity">
    <text evidence="3">Belongs to the WWC family. KIBRA subfamily.</text>
</comment>
<sequence>MPRRRNGELPLPSGWEIGHDYDGKVYFIDHNNKKTTWIDPRDSYTKAQTFADCVGHELPYGWEECIDGQIGIYYVDHINKQNQIEDPRLAWRQVQEAMLSEYLCSAQSDLSAKQDIMQVKAQRLALAQDEYHHLNTTLTNLFSSRSSLSSGGSGASRWDPDLLKTDVVMARNRVGRLKRELHQIKHEVANTEAGMQTLAQVQEKLSGLTTGYSVEEAQAIVSQLRNIEESLRAGEKEKAELIKSLTVLRHDIISAEATHAIEANIEKSSEKHSTASQTDFCGEGMPLGARLAELTRLKLEYDSAKSTLKGLQHDLAELEERLSPEDLQSDRDRVVLIQEKEQLLREFRSVRSYTHDPLQACELDDKISQLECDLAKALEVSNKAVAERLALQEQRQDLLCQLRDTVRVMVSLEGQLRSLSASTLSVSSSSSLGSLSTSSKGSLSSLSFTDIYGGQQYSSSEHVALNMTELQKRVERLLKSNSEADRQYAEKLRSLEEGGSNSSCAVLSQSMLSLSPRSSLSSLSPPTSACEALSALDAQRLNPGEGSGGPLANVDLSTVQDRLAELCLAPGASEAANKAASKHLDATLVVNKQVKELTEYDFSVTNGGVSGVLLGLAGREGEVLYEEEEGCAGGSEDGNIRTISAAVSDESVAGDSGVYDAYPKGSAPTPDTPQVQIKLRYNKQEGLLNVGVERARSLSVLNTEDGCKVCIKVQLFPAGTATFTCCTHLDSNTERPTFGETFSFPVAPRKLPSKTLQVNVWAVSDTNETFDEECVGYAQISLADFDLDVPQTRWYNILHYALLRPDQLTRDDQSSKSSTLRSSVSTSNVKEESSDESTIISSQTSTLTRNLGPEALRLNLPLTTEDFEHVIDSDDDEEDEEEEEELEAGQEEVMEEALENAEDTAVEGDSTDQLVEMADKETNTECMFMPLSASLAGSRNSLAPPRVEGADPRPGIPVIKRSQTFTPSAAVGKSNYVCRLNRSDSDSCVPMYRRAPFKRGTAERRSLRWKGRLGGSLRLSSRSPGSSGLKGGRTSLDLELDLAAQQRRLRQLHEELEGLRSLKTQLEGVKNSPDPPSWLTDQTTMTSVLTQATKGGSVKSPEDRRMEKMLRKTSREIHKLRNSKTPRGQPDVISFKEKMAFFLKSSPTIPPLTVDCDTDMATPESVDHLLHLPTATTTLSCSPVSSHSKSQPPGSCIARLQQQQQPGSEKSDTSESTCARNYQAPSSSTQTLPSSQGSIASVLSTTTASSTPGAPNSVSDPSSMSPTLATISPSNSASSASSLCISASSLAPPLALSGSASPLVRQLTAKQSTTGAIPKVFRPDVLFSTEDQGVEV</sequence>
<evidence type="ECO:0000259" key="17">
    <source>
        <dbReference type="PROSITE" id="PS50004"/>
    </source>
</evidence>
<dbReference type="Gene3D" id="2.20.70.10">
    <property type="match status" value="2"/>
</dbReference>
<keyword evidence="10 15" id="KW-0175">Coiled coil</keyword>
<evidence type="ECO:0000256" key="1">
    <source>
        <dbReference type="ARBA" id="ARBA00004221"/>
    </source>
</evidence>
<evidence type="ECO:0000256" key="3">
    <source>
        <dbReference type="ARBA" id="ARBA00010585"/>
    </source>
</evidence>
<dbReference type="PROSITE" id="PS01159">
    <property type="entry name" value="WW_DOMAIN_1"/>
    <property type="match status" value="1"/>
</dbReference>
<keyword evidence="9" id="KW-0805">Transcription regulation</keyword>
<dbReference type="PROSITE" id="PS50004">
    <property type="entry name" value="C2"/>
    <property type="match status" value="1"/>
</dbReference>
<evidence type="ECO:0000256" key="11">
    <source>
        <dbReference type="ARBA" id="ARBA00023136"/>
    </source>
</evidence>
<evidence type="ECO:0000256" key="9">
    <source>
        <dbReference type="ARBA" id="ARBA00023015"/>
    </source>
</evidence>
<feature type="compositionally biased region" description="Polar residues" evidence="16">
    <location>
        <begin position="1180"/>
        <end position="1193"/>
    </location>
</feature>
<keyword evidence="12" id="KW-0804">Transcription</keyword>
<comment type="subunit">
    <text evidence="14">Forms a complex with Mer and Ex. Interacts (via domain WW 1) with Ex (via RXPPXY motif). Interacts with Mer, Sav, Hpo and Wts.</text>
</comment>
<dbReference type="SUPFAM" id="SSF49562">
    <property type="entry name" value="C2 domain (Calcium/lipid-binding domain, CaLB)"/>
    <property type="match status" value="1"/>
</dbReference>
<feature type="region of interest" description="Disordered" evidence="16">
    <location>
        <begin position="1179"/>
        <end position="1273"/>
    </location>
</feature>
<evidence type="ECO:0000256" key="6">
    <source>
        <dbReference type="ARBA" id="ARBA00022490"/>
    </source>
</evidence>
<evidence type="ECO:0000256" key="14">
    <source>
        <dbReference type="ARBA" id="ARBA00025969"/>
    </source>
</evidence>
<dbReference type="GO" id="GO:0046621">
    <property type="term" value="P:negative regulation of organ growth"/>
    <property type="evidence" value="ECO:0007669"/>
    <property type="project" value="TreeGrafter"/>
</dbReference>
<dbReference type="PANTHER" id="PTHR14791">
    <property type="entry name" value="BOMB/KIRA PROTEINS"/>
    <property type="match status" value="1"/>
</dbReference>
<comment type="function">
    <text evidence="13">Regulator of the Hippo/SWH (Sav/Wts/Hpo) signaling pathway, a signaling pathway that plays a pivotal role in organ size control and tumor suppression by restricting proliferation and promoting apoptosis. The core of this pathway is composed of a kinase cascade wherein Hippo (Hpo), in complex with its regulatory protein Salvador (Sav), phosphorylates and activates Warts (Wts) in complex with its regulatory protein Mats, which in turn phosphorylates and inactivates the Yorkie (Yki) oncoprotein. Kibra acts synergistically along with Ex and Mer to regulate the Hippo signaling pathway.</text>
</comment>
<feature type="compositionally biased region" description="Polar residues" evidence="16">
    <location>
        <begin position="1200"/>
        <end position="1224"/>
    </location>
</feature>
<feature type="region of interest" description="Disordered" evidence="16">
    <location>
        <begin position="808"/>
        <end position="846"/>
    </location>
</feature>
<dbReference type="Pfam" id="PF25802">
    <property type="entry name" value="WWC1"/>
    <property type="match status" value="1"/>
</dbReference>
<evidence type="ECO:0000256" key="2">
    <source>
        <dbReference type="ARBA" id="ARBA00004496"/>
    </source>
</evidence>
<dbReference type="GO" id="GO:0016324">
    <property type="term" value="C:apical plasma membrane"/>
    <property type="evidence" value="ECO:0007669"/>
    <property type="project" value="UniProtKB-SubCell"/>
</dbReference>
<evidence type="ECO:0000256" key="15">
    <source>
        <dbReference type="SAM" id="Coils"/>
    </source>
</evidence>
<feature type="region of interest" description="Disordered" evidence="16">
    <location>
        <begin position="937"/>
        <end position="959"/>
    </location>
</feature>
<feature type="compositionally biased region" description="Polar residues" evidence="16">
    <location>
        <begin position="1252"/>
        <end position="1271"/>
    </location>
</feature>
<dbReference type="InterPro" id="IPR051105">
    <property type="entry name" value="WWC/KIBRA_Hippo_Reg"/>
</dbReference>
<keyword evidence="6" id="KW-0963">Cytoplasm</keyword>
<dbReference type="InterPro" id="IPR057747">
    <property type="entry name" value="WWC1_hairpin"/>
</dbReference>
<reference evidence="19" key="1">
    <citation type="submission" date="2015-09" db="EMBL/GenBank/DDBJ databases">
        <title>Scylla olivacea transcriptome.</title>
        <authorList>
            <person name="Ikhwanuddin M."/>
        </authorList>
    </citation>
    <scope>NUCLEOTIDE SEQUENCE</scope>
</reference>
<comment type="subcellular location">
    <subcellularLocation>
        <location evidence="1">Apical cell membrane</location>
    </subcellularLocation>
    <subcellularLocation>
        <location evidence="2">Cytoplasm</location>
    </subcellularLocation>
</comment>
<dbReference type="GO" id="GO:0060090">
    <property type="term" value="F:molecular adaptor activity"/>
    <property type="evidence" value="ECO:0007669"/>
    <property type="project" value="TreeGrafter"/>
</dbReference>
<feature type="coiled-coil region" evidence="15">
    <location>
        <begin position="1035"/>
        <end position="1069"/>
    </location>
</feature>
<evidence type="ECO:0000256" key="10">
    <source>
        <dbReference type="ARBA" id="ARBA00023054"/>
    </source>
</evidence>
<dbReference type="EMBL" id="GDRN01086422">
    <property type="protein sequence ID" value="JAI61180.1"/>
    <property type="molecule type" value="Transcribed_RNA"/>
</dbReference>
<dbReference type="CDD" id="cd00201">
    <property type="entry name" value="WW"/>
    <property type="match status" value="2"/>
</dbReference>
<keyword evidence="7" id="KW-0597">Phosphoprotein</keyword>
<dbReference type="InterPro" id="IPR001202">
    <property type="entry name" value="WW_dom"/>
</dbReference>
<dbReference type="PANTHER" id="PTHR14791:SF29">
    <property type="entry name" value="PROTEIN KIBRA"/>
    <property type="match status" value="1"/>
</dbReference>
<evidence type="ECO:0000256" key="8">
    <source>
        <dbReference type="ARBA" id="ARBA00022737"/>
    </source>
</evidence>
<organism evidence="19">
    <name type="scientific">Scylla olivacea</name>
    <name type="common">Orange mud crab</name>
    <name type="synonym">Cancer olivacea</name>
    <dbReference type="NCBI Taxonomy" id="85551"/>
    <lineage>
        <taxon>Eukaryota</taxon>
        <taxon>Metazoa</taxon>
        <taxon>Ecdysozoa</taxon>
        <taxon>Arthropoda</taxon>
        <taxon>Crustacea</taxon>
        <taxon>Multicrustacea</taxon>
        <taxon>Malacostraca</taxon>
        <taxon>Eumalacostraca</taxon>
        <taxon>Eucarida</taxon>
        <taxon>Decapoda</taxon>
        <taxon>Pleocyemata</taxon>
        <taxon>Brachyura</taxon>
        <taxon>Eubrachyura</taxon>
        <taxon>Portunoidea</taxon>
        <taxon>Portunidae</taxon>
        <taxon>Portuninae</taxon>
        <taxon>Scylla</taxon>
    </lineage>
</organism>
<evidence type="ECO:0000256" key="16">
    <source>
        <dbReference type="SAM" id="MobiDB-lite"/>
    </source>
</evidence>
<dbReference type="GO" id="GO:0016477">
    <property type="term" value="P:cell migration"/>
    <property type="evidence" value="ECO:0007669"/>
    <property type="project" value="TreeGrafter"/>
</dbReference>
<dbReference type="Gene3D" id="2.60.40.150">
    <property type="entry name" value="C2 domain"/>
    <property type="match status" value="1"/>
</dbReference>
<dbReference type="InterPro" id="IPR036020">
    <property type="entry name" value="WW_dom_sf"/>
</dbReference>
<dbReference type="Pfam" id="PF00397">
    <property type="entry name" value="WW"/>
    <property type="match status" value="1"/>
</dbReference>
<dbReference type="GO" id="GO:0005737">
    <property type="term" value="C:cytoplasm"/>
    <property type="evidence" value="ECO:0007669"/>
    <property type="project" value="UniProtKB-SubCell"/>
</dbReference>
<feature type="compositionally biased region" description="Acidic residues" evidence="16">
    <location>
        <begin position="873"/>
        <end position="891"/>
    </location>
</feature>
<dbReference type="InterPro" id="IPR035892">
    <property type="entry name" value="C2_domain_sf"/>
</dbReference>
<feature type="domain" description="WW" evidence="18">
    <location>
        <begin position="9"/>
        <end position="42"/>
    </location>
</feature>